<dbReference type="PANTHER" id="PTHR46558:SF4">
    <property type="entry name" value="DNA-BIDING PHAGE PROTEIN"/>
    <property type="match status" value="1"/>
</dbReference>
<keyword evidence="1" id="KW-0238">DNA-binding</keyword>
<proteinExistence type="predicted"/>
<dbReference type="SUPFAM" id="SSF47413">
    <property type="entry name" value="lambda repressor-like DNA-binding domains"/>
    <property type="match status" value="1"/>
</dbReference>
<dbReference type="InterPro" id="IPR010982">
    <property type="entry name" value="Lambda_DNA-bd_dom_sf"/>
</dbReference>
<dbReference type="Pfam" id="PF01381">
    <property type="entry name" value="HTH_3"/>
    <property type="match status" value="1"/>
</dbReference>
<evidence type="ECO:0000313" key="4">
    <source>
        <dbReference type="EMBL" id="GAA5100919.1"/>
    </source>
</evidence>
<comment type="caution">
    <text evidence="4">The sequence shown here is derived from an EMBL/GenBank/DDBJ whole genome shotgun (WGS) entry which is preliminary data.</text>
</comment>
<organism evidence="4 5">
    <name type="scientific">Chryseobacterium ginsengisoli</name>
    <dbReference type="NCBI Taxonomy" id="363853"/>
    <lineage>
        <taxon>Bacteria</taxon>
        <taxon>Pseudomonadati</taxon>
        <taxon>Bacteroidota</taxon>
        <taxon>Flavobacteriia</taxon>
        <taxon>Flavobacteriales</taxon>
        <taxon>Weeksellaceae</taxon>
        <taxon>Chryseobacterium group</taxon>
        <taxon>Chryseobacterium</taxon>
    </lineage>
</organism>
<dbReference type="Gene3D" id="1.10.260.40">
    <property type="entry name" value="lambda repressor-like DNA-binding domains"/>
    <property type="match status" value="1"/>
</dbReference>
<accession>A0ABP9MXK0</accession>
<dbReference type="PANTHER" id="PTHR46558">
    <property type="entry name" value="TRACRIPTIONAL REGULATORY PROTEIN-RELATED-RELATED"/>
    <property type="match status" value="1"/>
</dbReference>
<evidence type="ECO:0000256" key="1">
    <source>
        <dbReference type="ARBA" id="ARBA00023125"/>
    </source>
</evidence>
<evidence type="ECO:0000259" key="3">
    <source>
        <dbReference type="PROSITE" id="PS50943"/>
    </source>
</evidence>
<feature type="domain" description="HTH cro/C1-type" evidence="3">
    <location>
        <begin position="6"/>
        <end position="60"/>
    </location>
</feature>
<dbReference type="InterPro" id="IPR001387">
    <property type="entry name" value="Cro/C1-type_HTH"/>
</dbReference>
<dbReference type="SMART" id="SM00530">
    <property type="entry name" value="HTH_XRE"/>
    <property type="match status" value="1"/>
</dbReference>
<dbReference type="Proteomes" id="UP001500353">
    <property type="component" value="Unassembled WGS sequence"/>
</dbReference>
<feature type="coiled-coil region" evidence="2">
    <location>
        <begin position="94"/>
        <end position="121"/>
    </location>
</feature>
<keyword evidence="2" id="KW-0175">Coiled coil</keyword>
<evidence type="ECO:0000313" key="5">
    <source>
        <dbReference type="Proteomes" id="UP001500353"/>
    </source>
</evidence>
<name>A0ABP9MXK0_9FLAO</name>
<protein>
    <recommendedName>
        <fullName evidence="3">HTH cro/C1-type domain-containing protein</fullName>
    </recommendedName>
</protein>
<gene>
    <name evidence="4" type="ORF">GCM10023210_39900</name>
</gene>
<sequence>MVQEKLKSLRKEKGISQENMAKILGTDTSNYSRKERGEVRIFDDEWEKLAKTLEVPIDEIKVENAKISFQYDNSTFQDHAGSNINYSNIPDFFIETQKKYIDKLEKEIEGLRKENETLRLKIK</sequence>
<keyword evidence="5" id="KW-1185">Reference proteome</keyword>
<dbReference type="PROSITE" id="PS50943">
    <property type="entry name" value="HTH_CROC1"/>
    <property type="match status" value="1"/>
</dbReference>
<evidence type="ECO:0000256" key="2">
    <source>
        <dbReference type="SAM" id="Coils"/>
    </source>
</evidence>
<dbReference type="EMBL" id="BAABHX010000009">
    <property type="protein sequence ID" value="GAA5100919.1"/>
    <property type="molecule type" value="Genomic_DNA"/>
</dbReference>
<dbReference type="CDD" id="cd00093">
    <property type="entry name" value="HTH_XRE"/>
    <property type="match status" value="1"/>
</dbReference>
<reference evidence="5" key="1">
    <citation type="journal article" date="2019" name="Int. J. Syst. Evol. Microbiol.">
        <title>The Global Catalogue of Microorganisms (GCM) 10K type strain sequencing project: providing services to taxonomists for standard genome sequencing and annotation.</title>
        <authorList>
            <consortium name="The Broad Institute Genomics Platform"/>
            <consortium name="The Broad Institute Genome Sequencing Center for Infectious Disease"/>
            <person name="Wu L."/>
            <person name="Ma J."/>
        </authorList>
    </citation>
    <scope>NUCLEOTIDE SEQUENCE [LARGE SCALE GENOMIC DNA]</scope>
    <source>
        <strain evidence="5">JCM 18019</strain>
    </source>
</reference>